<evidence type="ECO:0000256" key="1">
    <source>
        <dbReference type="SAM" id="MobiDB-lite"/>
    </source>
</evidence>
<keyword evidence="3" id="KW-1185">Reference proteome</keyword>
<name>A0ABQ9HVE7_9NEOP</name>
<evidence type="ECO:0000313" key="3">
    <source>
        <dbReference type="Proteomes" id="UP001159363"/>
    </source>
</evidence>
<feature type="compositionally biased region" description="Basic and acidic residues" evidence="1">
    <location>
        <begin position="320"/>
        <end position="337"/>
    </location>
</feature>
<feature type="region of interest" description="Disordered" evidence="1">
    <location>
        <begin position="117"/>
        <end position="141"/>
    </location>
</feature>
<gene>
    <name evidence="2" type="ORF">PR048_007848</name>
</gene>
<dbReference type="EMBL" id="JARBHB010000003">
    <property type="protein sequence ID" value="KAJ8888358.1"/>
    <property type="molecule type" value="Genomic_DNA"/>
</dbReference>
<feature type="region of interest" description="Disordered" evidence="1">
    <location>
        <begin position="502"/>
        <end position="530"/>
    </location>
</feature>
<sequence length="696" mass="78791">MFDGLMDRKKVSLRLVEDRVTDGLTDDTDEPELVRYPPGVLLVQSWHQDHVRRDVTAVFLRVELHRGKRESTEKTVPANSKILPVPHIRKCETALLEIGYVLPWRCFSYLHRPADQTSSEAVGEEEKEVEDFHSRNNEDSSSPFLRKELQRVMINVIPPLRYRSMSTLLHSLRCQSRHCSSTPRCWWCHLPLMRETNWRHPETLLRRSPRRSLELRTSPGCARRFACRALQQGAKFELAALPDSRKRKSCRTMPLVGEFSRRSPASPTPCIAALLHSRLIPPSSTLNTSLLRDTQISQLNSIPTVIRTYKICVKPSASMEQRRNEGAVETGDPRENAPTRGIVRHDSRMRKSGRPGIEPGWSTTESDVTCIQWRNNSRWARDVLHTAERGRRATVDCLGSVGGDISRCTTGSTTGHLVSSTSGCRRAWARPYFLWTTLDRTRSLELNNLQFTQRGFRITGPLLPVQGKVVDDKDKWKAKEVCELDVKRYAMRMRWKMAGMKVGDKREHAERTRRSPAASTKFPACQHDSNNQTRIADARDCVKLLQKDQQHKSPPLASYCGHPTKTTRRYRPTRGAARPLSNFGQPRGKVKNGRAKSPKTAHLDSTDFGIMFKAAVDTRTEDAEVSTGAVTGSRVVTSIGVASYSATNLGSTTPPTNLVCECVKAYTSVLLCERNGVETHRHYFRNTIVAKTIEYD</sequence>
<feature type="region of interest" description="Disordered" evidence="1">
    <location>
        <begin position="575"/>
        <end position="600"/>
    </location>
</feature>
<feature type="compositionally biased region" description="Basic residues" evidence="1">
    <location>
        <begin position="588"/>
        <end position="599"/>
    </location>
</feature>
<comment type="caution">
    <text evidence="2">The sequence shown here is derived from an EMBL/GenBank/DDBJ whole genome shotgun (WGS) entry which is preliminary data.</text>
</comment>
<reference evidence="2 3" key="1">
    <citation type="submission" date="2023-02" db="EMBL/GenBank/DDBJ databases">
        <title>LHISI_Scaffold_Assembly.</title>
        <authorList>
            <person name="Stuart O.P."/>
            <person name="Cleave R."/>
            <person name="Magrath M.J.L."/>
            <person name="Mikheyev A.S."/>
        </authorList>
    </citation>
    <scope>NUCLEOTIDE SEQUENCE [LARGE SCALE GENOMIC DNA]</scope>
    <source>
        <strain evidence="2">Daus_M_001</strain>
        <tissue evidence="2">Leg muscle</tissue>
    </source>
</reference>
<organism evidence="2 3">
    <name type="scientific">Dryococelus australis</name>
    <dbReference type="NCBI Taxonomy" id="614101"/>
    <lineage>
        <taxon>Eukaryota</taxon>
        <taxon>Metazoa</taxon>
        <taxon>Ecdysozoa</taxon>
        <taxon>Arthropoda</taxon>
        <taxon>Hexapoda</taxon>
        <taxon>Insecta</taxon>
        <taxon>Pterygota</taxon>
        <taxon>Neoptera</taxon>
        <taxon>Polyneoptera</taxon>
        <taxon>Phasmatodea</taxon>
        <taxon>Verophasmatodea</taxon>
        <taxon>Anareolatae</taxon>
        <taxon>Phasmatidae</taxon>
        <taxon>Eurycanthinae</taxon>
        <taxon>Dryococelus</taxon>
    </lineage>
</organism>
<feature type="compositionally biased region" description="Basic and acidic residues" evidence="1">
    <location>
        <begin position="502"/>
        <end position="513"/>
    </location>
</feature>
<feature type="region of interest" description="Disordered" evidence="1">
    <location>
        <begin position="320"/>
        <end position="340"/>
    </location>
</feature>
<proteinExistence type="predicted"/>
<accession>A0ABQ9HVE7</accession>
<protein>
    <submittedName>
        <fullName evidence="2">Uncharacterized protein</fullName>
    </submittedName>
</protein>
<evidence type="ECO:0000313" key="2">
    <source>
        <dbReference type="EMBL" id="KAJ8888358.1"/>
    </source>
</evidence>
<dbReference type="Proteomes" id="UP001159363">
    <property type="component" value="Chromosome 3"/>
</dbReference>